<dbReference type="EMBL" id="JACGWJ010000019">
    <property type="protein sequence ID" value="KAL0345933.1"/>
    <property type="molecule type" value="Genomic_DNA"/>
</dbReference>
<accession>A0AAW2NRN3</accession>
<protein>
    <submittedName>
        <fullName evidence="1">Uncharacterized protein</fullName>
    </submittedName>
</protein>
<comment type="caution">
    <text evidence="1">The sequence shown here is derived from an EMBL/GenBank/DDBJ whole genome shotgun (WGS) entry which is preliminary data.</text>
</comment>
<sequence>MLGLFPSTGNGQGWLSKAWNLTDDEESGVTLSSGLWEANVDLFNRPVHFGPLYSSLQSMLLPVKGMEIKQLEKGRFLLHFNHPIDRK</sequence>
<evidence type="ECO:0000313" key="1">
    <source>
        <dbReference type="EMBL" id="KAL0345933.1"/>
    </source>
</evidence>
<organism evidence="1">
    <name type="scientific">Sesamum radiatum</name>
    <name type="common">Black benniseed</name>
    <dbReference type="NCBI Taxonomy" id="300843"/>
    <lineage>
        <taxon>Eukaryota</taxon>
        <taxon>Viridiplantae</taxon>
        <taxon>Streptophyta</taxon>
        <taxon>Embryophyta</taxon>
        <taxon>Tracheophyta</taxon>
        <taxon>Spermatophyta</taxon>
        <taxon>Magnoliopsida</taxon>
        <taxon>eudicotyledons</taxon>
        <taxon>Gunneridae</taxon>
        <taxon>Pentapetalae</taxon>
        <taxon>asterids</taxon>
        <taxon>lamiids</taxon>
        <taxon>Lamiales</taxon>
        <taxon>Pedaliaceae</taxon>
        <taxon>Sesamum</taxon>
    </lineage>
</organism>
<reference evidence="1" key="2">
    <citation type="journal article" date="2024" name="Plant">
        <title>Genomic evolution and insights into agronomic trait innovations of Sesamum species.</title>
        <authorList>
            <person name="Miao H."/>
            <person name="Wang L."/>
            <person name="Qu L."/>
            <person name="Liu H."/>
            <person name="Sun Y."/>
            <person name="Le M."/>
            <person name="Wang Q."/>
            <person name="Wei S."/>
            <person name="Zheng Y."/>
            <person name="Lin W."/>
            <person name="Duan Y."/>
            <person name="Cao H."/>
            <person name="Xiong S."/>
            <person name="Wang X."/>
            <person name="Wei L."/>
            <person name="Li C."/>
            <person name="Ma Q."/>
            <person name="Ju M."/>
            <person name="Zhao R."/>
            <person name="Li G."/>
            <person name="Mu C."/>
            <person name="Tian Q."/>
            <person name="Mei H."/>
            <person name="Zhang T."/>
            <person name="Gao T."/>
            <person name="Zhang H."/>
        </authorList>
    </citation>
    <scope>NUCLEOTIDE SEQUENCE</scope>
    <source>
        <strain evidence="1">G02</strain>
    </source>
</reference>
<reference evidence="1" key="1">
    <citation type="submission" date="2020-06" db="EMBL/GenBank/DDBJ databases">
        <authorList>
            <person name="Li T."/>
            <person name="Hu X."/>
            <person name="Zhang T."/>
            <person name="Song X."/>
            <person name="Zhang H."/>
            <person name="Dai N."/>
            <person name="Sheng W."/>
            <person name="Hou X."/>
            <person name="Wei L."/>
        </authorList>
    </citation>
    <scope>NUCLEOTIDE SEQUENCE</scope>
    <source>
        <strain evidence="1">G02</strain>
        <tissue evidence="1">Leaf</tissue>
    </source>
</reference>
<proteinExistence type="predicted"/>
<name>A0AAW2NRN3_SESRA</name>
<dbReference type="AlphaFoldDB" id="A0AAW2NRN3"/>
<gene>
    <name evidence="1" type="ORF">Sradi_4424600</name>
</gene>